<keyword evidence="2" id="KW-1185">Reference proteome</keyword>
<dbReference type="Proteomes" id="UP001244640">
    <property type="component" value="Unassembled WGS sequence"/>
</dbReference>
<organism evidence="1 2">
    <name type="scientific">Sphingobacterium zeae</name>
    <dbReference type="NCBI Taxonomy" id="1776859"/>
    <lineage>
        <taxon>Bacteria</taxon>
        <taxon>Pseudomonadati</taxon>
        <taxon>Bacteroidota</taxon>
        <taxon>Sphingobacteriia</taxon>
        <taxon>Sphingobacteriales</taxon>
        <taxon>Sphingobacteriaceae</taxon>
        <taxon>Sphingobacterium</taxon>
    </lineage>
</organism>
<comment type="caution">
    <text evidence="1">The sequence shown here is derived from an EMBL/GenBank/DDBJ whole genome shotgun (WGS) entry which is preliminary data.</text>
</comment>
<sequence>MTRTTVVKIPYLSIFSISGKQGFFFGLYFKNIVSRLNNETYMSIYMFISKNNHY</sequence>
<dbReference type="EMBL" id="JAUTBA010000001">
    <property type="protein sequence ID" value="MDQ1151426.1"/>
    <property type="molecule type" value="Genomic_DNA"/>
</dbReference>
<proteinExistence type="predicted"/>
<accession>A0ABU0U991</accession>
<protein>
    <submittedName>
        <fullName evidence="1">Uncharacterized protein</fullName>
    </submittedName>
</protein>
<reference evidence="1 2" key="1">
    <citation type="submission" date="2023-07" db="EMBL/GenBank/DDBJ databases">
        <title>Functional and genomic diversity of the sorghum phyllosphere microbiome.</title>
        <authorList>
            <person name="Shade A."/>
        </authorList>
    </citation>
    <scope>NUCLEOTIDE SEQUENCE [LARGE SCALE GENOMIC DNA]</scope>
    <source>
        <strain evidence="1 2">SORGH_AS_0892</strain>
    </source>
</reference>
<gene>
    <name evidence="1" type="ORF">QE382_003410</name>
</gene>
<evidence type="ECO:0000313" key="2">
    <source>
        <dbReference type="Proteomes" id="UP001244640"/>
    </source>
</evidence>
<evidence type="ECO:0000313" key="1">
    <source>
        <dbReference type="EMBL" id="MDQ1151426.1"/>
    </source>
</evidence>
<name>A0ABU0U991_9SPHI</name>